<dbReference type="Pfam" id="PF00520">
    <property type="entry name" value="Ion_trans"/>
    <property type="match status" value="1"/>
</dbReference>
<dbReference type="InterPro" id="IPR036322">
    <property type="entry name" value="WD40_repeat_dom_sf"/>
</dbReference>
<evidence type="ECO:0000313" key="10">
    <source>
        <dbReference type="Proteomes" id="UP000266673"/>
    </source>
</evidence>
<evidence type="ECO:0000259" key="8">
    <source>
        <dbReference type="Pfam" id="PF00520"/>
    </source>
</evidence>
<feature type="transmembrane region" description="Helical" evidence="7">
    <location>
        <begin position="770"/>
        <end position="791"/>
    </location>
</feature>
<protein>
    <recommendedName>
        <fullName evidence="8">Ion transport domain-containing protein</fullName>
    </recommendedName>
</protein>
<dbReference type="STRING" id="44941.A0A397W123"/>
<dbReference type="GO" id="GO:0098703">
    <property type="term" value="P:calcium ion import across plasma membrane"/>
    <property type="evidence" value="ECO:0007669"/>
    <property type="project" value="TreeGrafter"/>
</dbReference>
<feature type="region of interest" description="Disordered" evidence="6">
    <location>
        <begin position="1"/>
        <end position="26"/>
    </location>
</feature>
<dbReference type="SUPFAM" id="SSF81324">
    <property type="entry name" value="Voltage-gated potassium channels"/>
    <property type="match status" value="1"/>
</dbReference>
<keyword evidence="5 7" id="KW-0472">Membrane</keyword>
<comment type="subcellular location">
    <subcellularLocation>
        <location evidence="1">Membrane</location>
        <topology evidence="1">Multi-pass membrane protein</topology>
    </subcellularLocation>
</comment>
<dbReference type="SUPFAM" id="SSF50978">
    <property type="entry name" value="WD40 repeat-like"/>
    <property type="match status" value="1"/>
</dbReference>
<evidence type="ECO:0000256" key="6">
    <source>
        <dbReference type="SAM" id="MobiDB-lite"/>
    </source>
</evidence>
<keyword evidence="10" id="KW-1185">Reference proteome</keyword>
<feature type="transmembrane region" description="Helical" evidence="7">
    <location>
        <begin position="900"/>
        <end position="922"/>
    </location>
</feature>
<dbReference type="InterPro" id="IPR024862">
    <property type="entry name" value="TRPV"/>
</dbReference>
<dbReference type="Proteomes" id="UP000266673">
    <property type="component" value="Unassembled WGS sequence"/>
</dbReference>
<dbReference type="GO" id="GO:0005886">
    <property type="term" value="C:plasma membrane"/>
    <property type="evidence" value="ECO:0007669"/>
    <property type="project" value="TreeGrafter"/>
</dbReference>
<evidence type="ECO:0000256" key="2">
    <source>
        <dbReference type="ARBA" id="ARBA00022692"/>
    </source>
</evidence>
<evidence type="ECO:0000256" key="4">
    <source>
        <dbReference type="ARBA" id="ARBA00022989"/>
    </source>
</evidence>
<keyword evidence="4 7" id="KW-1133">Transmembrane helix</keyword>
<evidence type="ECO:0000313" key="9">
    <source>
        <dbReference type="EMBL" id="RIB28445.1"/>
    </source>
</evidence>
<reference evidence="9 10" key="1">
    <citation type="submission" date="2018-06" db="EMBL/GenBank/DDBJ databases">
        <title>Comparative genomics reveals the genomic features of Rhizophagus irregularis, R. cerebriforme, R. diaphanum and Gigaspora rosea, and their symbiotic lifestyle signature.</title>
        <authorList>
            <person name="Morin E."/>
            <person name="San Clemente H."/>
            <person name="Chen E.C.H."/>
            <person name="De La Providencia I."/>
            <person name="Hainaut M."/>
            <person name="Kuo A."/>
            <person name="Kohler A."/>
            <person name="Murat C."/>
            <person name="Tang N."/>
            <person name="Roy S."/>
            <person name="Loubradou J."/>
            <person name="Henrissat B."/>
            <person name="Grigoriev I.V."/>
            <person name="Corradi N."/>
            <person name="Roux C."/>
            <person name="Martin F.M."/>
        </authorList>
    </citation>
    <scope>NUCLEOTIDE SEQUENCE [LARGE SCALE GENOMIC DNA]</scope>
    <source>
        <strain evidence="9 10">DAOM 194757</strain>
    </source>
</reference>
<dbReference type="InterPro" id="IPR005821">
    <property type="entry name" value="Ion_trans_dom"/>
</dbReference>
<dbReference type="GO" id="GO:0005216">
    <property type="term" value="F:monoatomic ion channel activity"/>
    <property type="evidence" value="ECO:0007669"/>
    <property type="project" value="InterPro"/>
</dbReference>
<evidence type="ECO:0000256" key="7">
    <source>
        <dbReference type="SAM" id="Phobius"/>
    </source>
</evidence>
<feature type="transmembrane region" description="Helical" evidence="7">
    <location>
        <begin position="803"/>
        <end position="821"/>
    </location>
</feature>
<dbReference type="OrthoDB" id="2352140at2759"/>
<gene>
    <name evidence="9" type="ORF">C2G38_2137348</name>
</gene>
<dbReference type="Gene3D" id="1.10.287.70">
    <property type="match status" value="1"/>
</dbReference>
<dbReference type="AlphaFoldDB" id="A0A397W123"/>
<keyword evidence="3" id="KW-0677">Repeat</keyword>
<sequence length="1087" mass="127874">MSTREQGDHMEIKVEESGGHKHKRPISQHRSDITNLICSPNLKCIATLSEKDESILIWPVLGNEQYLKASTSLKITEIDTQDIENVYKLEELSDDALIVLISETSCKMYDTNKKQLVTIPHFNEELLEAFEVHVSFFKNGYFAFISESKLYLYSVITKDPSTWLQCKNIFGFTIEINQCTLSRDGRLLIGNEFFKFQWNINFEKFEMQYPVANDFIFNKYENLLAVWHDHDLMLKIYSKKTGIKILSHKIKIDDYKKQDNEYFQINFLNLGERLLISHFTNAKMQNYLIDPYPEDSKDSEVKLDLYDELNSKYIEFIPKKIFENKVIGIVNRKVQVHDLFQRDFHVYLQEEPDDKNKIHFLSIMKEMLNKIKEAENNISGPFQDYTELEKQIKNERNNMKLVIWEYSKNSDGKMELSAYRKDGHPAKLNVTEIFLEKDSRETLHILAFKSLINGELMIITKWLHLMEIKEFTIVVALDNDKRSIRIKYFFNTRNLLKICKMDSEIDSEIDKDLLECKTVSEKLFSIDYFEFIIKNFDFGFFNPDNTLSELIKSHIDDQSFFALYAQNLLEAAISERRIDLVDQVYVKCMEIIDEDPDNINVFKIISSLSLKLHEIYPDYFNRFISQTSLLLHPSYKSTVFYTSDPHLHPHAIEPFMFKLNLPARTYLLISNFISRFYKKFYRELSKIKLVDKQSTIPAIDLVDKQSTIPAIDLVVPLPGFSTYDTDYSFWKEMLGRPKSNGFVEIQTSELYSNWSGEALLNFKWNMFGKYYYYIDWAIFTLFLMAFSLAVTETGHISESVQELLLWTSIILGLFLLIYIELRQFIFNWRQYIFNLWNCFDFGSLISAIVISVYWLLNGPPPLWATSLACLFLDIKFLFYLRAFEYFGIYFAIITGVAQRVFSYLIVLGMIILAFAHALYILLQETSKIMGSTDVNTDLYTSFDTSLLAVYLLMTGDNSSLSTWDYHTNRVLVLLMVAFSFFTVIYLLNLFIGLLSNAIEEYNDRAEFLIQKAEVIAVIELFWLFPRQRRWQHWFPEYIYYTAHRDKVYRKIVEVSNDEDLTEYKRPLISEELIKLTGIPPSVIKKPP</sequence>
<feature type="compositionally biased region" description="Basic and acidic residues" evidence="6">
    <location>
        <begin position="1"/>
        <end position="19"/>
    </location>
</feature>
<organism evidence="9 10">
    <name type="scientific">Gigaspora rosea</name>
    <dbReference type="NCBI Taxonomy" id="44941"/>
    <lineage>
        <taxon>Eukaryota</taxon>
        <taxon>Fungi</taxon>
        <taxon>Fungi incertae sedis</taxon>
        <taxon>Mucoromycota</taxon>
        <taxon>Glomeromycotina</taxon>
        <taxon>Glomeromycetes</taxon>
        <taxon>Diversisporales</taxon>
        <taxon>Gigasporaceae</taxon>
        <taxon>Gigaspora</taxon>
    </lineage>
</organism>
<accession>A0A397W123</accession>
<evidence type="ECO:0000256" key="1">
    <source>
        <dbReference type="ARBA" id="ARBA00004141"/>
    </source>
</evidence>
<evidence type="ECO:0000256" key="5">
    <source>
        <dbReference type="ARBA" id="ARBA00023136"/>
    </source>
</evidence>
<dbReference type="EMBL" id="QKWP01000066">
    <property type="protein sequence ID" value="RIB28445.1"/>
    <property type="molecule type" value="Genomic_DNA"/>
</dbReference>
<keyword evidence="2 7" id="KW-0812">Transmembrane</keyword>
<name>A0A397W123_9GLOM</name>
<dbReference type="PANTHER" id="PTHR10582">
    <property type="entry name" value="TRANSIENT RECEPTOR POTENTIAL ION CHANNEL PROTEIN"/>
    <property type="match status" value="1"/>
</dbReference>
<evidence type="ECO:0000256" key="3">
    <source>
        <dbReference type="ARBA" id="ARBA00022737"/>
    </source>
</evidence>
<feature type="transmembrane region" description="Helical" evidence="7">
    <location>
        <begin position="1007"/>
        <end position="1024"/>
    </location>
</feature>
<proteinExistence type="predicted"/>
<dbReference type="PANTHER" id="PTHR10582:SF2">
    <property type="entry name" value="INACTIVE"/>
    <property type="match status" value="1"/>
</dbReference>
<feature type="transmembrane region" description="Helical" evidence="7">
    <location>
        <begin position="970"/>
        <end position="995"/>
    </location>
</feature>
<feature type="transmembrane region" description="Helical" evidence="7">
    <location>
        <begin position="833"/>
        <end position="856"/>
    </location>
</feature>
<feature type="domain" description="Ion transport" evidence="8">
    <location>
        <begin position="772"/>
        <end position="1005"/>
    </location>
</feature>
<comment type="caution">
    <text evidence="9">The sequence shown here is derived from an EMBL/GenBank/DDBJ whole genome shotgun (WGS) entry which is preliminary data.</text>
</comment>